<organism evidence="2 3">
    <name type="scientific">Agrocybe pediades</name>
    <dbReference type="NCBI Taxonomy" id="84607"/>
    <lineage>
        <taxon>Eukaryota</taxon>
        <taxon>Fungi</taxon>
        <taxon>Dikarya</taxon>
        <taxon>Basidiomycota</taxon>
        <taxon>Agaricomycotina</taxon>
        <taxon>Agaricomycetes</taxon>
        <taxon>Agaricomycetidae</taxon>
        <taxon>Agaricales</taxon>
        <taxon>Agaricineae</taxon>
        <taxon>Strophariaceae</taxon>
        <taxon>Agrocybe</taxon>
    </lineage>
</organism>
<protein>
    <submittedName>
        <fullName evidence="2">Uncharacterized protein</fullName>
    </submittedName>
</protein>
<feature type="region of interest" description="Disordered" evidence="1">
    <location>
        <begin position="1"/>
        <end position="50"/>
    </location>
</feature>
<evidence type="ECO:0000313" key="3">
    <source>
        <dbReference type="Proteomes" id="UP000521872"/>
    </source>
</evidence>
<comment type="caution">
    <text evidence="2">The sequence shown here is derived from an EMBL/GenBank/DDBJ whole genome shotgun (WGS) entry which is preliminary data.</text>
</comment>
<dbReference type="AlphaFoldDB" id="A0A8H4QLI5"/>
<dbReference type="Proteomes" id="UP000521872">
    <property type="component" value="Unassembled WGS sequence"/>
</dbReference>
<dbReference type="EMBL" id="JAACJL010000046">
    <property type="protein sequence ID" value="KAF4613148.1"/>
    <property type="molecule type" value="Genomic_DNA"/>
</dbReference>
<feature type="compositionally biased region" description="Basic and acidic residues" evidence="1">
    <location>
        <begin position="58"/>
        <end position="68"/>
    </location>
</feature>
<evidence type="ECO:0000313" key="2">
    <source>
        <dbReference type="EMBL" id="KAF4613148.1"/>
    </source>
</evidence>
<gene>
    <name evidence="2" type="ORF">D9613_011169</name>
</gene>
<keyword evidence="3" id="KW-1185">Reference proteome</keyword>
<name>A0A8H4QLI5_9AGAR</name>
<accession>A0A8H4QLI5</accession>
<evidence type="ECO:0000256" key="1">
    <source>
        <dbReference type="SAM" id="MobiDB-lite"/>
    </source>
</evidence>
<feature type="region of interest" description="Disordered" evidence="1">
    <location>
        <begin position="58"/>
        <end position="77"/>
    </location>
</feature>
<feature type="region of interest" description="Disordered" evidence="1">
    <location>
        <begin position="235"/>
        <end position="264"/>
    </location>
</feature>
<proteinExistence type="predicted"/>
<feature type="compositionally biased region" description="Polar residues" evidence="1">
    <location>
        <begin position="1"/>
        <end position="14"/>
    </location>
</feature>
<sequence>MSISTSGLSKPSQPSRKKTIDSKRLIPTPTSLVPLPPHRHATPSAPWPWIDIEDEVEKEQLEKDEDRAPQSASPTPCGHGSDCCCSFWEGYPQSLYGNWTPRQVTKSKIEQAIGITRTCQILQLDITDKGHFQLPPVDVISCERTDVEGSKRSIFDVQIDPDIRLRALFLKNLSGPVLKMLGAKYNIEPFFFSSSLNWIPSRYQEQRNDNGDHLTICLTFLRSIPIQVTNHGTPSCAQGTSLRSTHSTFGADDASQSDGTRPNLNLSDARVPLHLTSNGRLLVPDILSIHLIRREKGSIIISYHADEIQGNHVTSASYLHQRIRFAGQSVYWQNIFKQYEDSTFVMLLFIWHTLYAWDEALEHLYAHICALEGKTIETRELSLTEELHDIRAHMYYYSSLLDDARKSVEFINKTRTPIKSHDSDGASTLERECSNLLAEINRLESGRNMLDRRLKNVMNLRVLELRNARSSAASTSRKASKCMISPSSHLGIVQL</sequence>
<reference evidence="2 3" key="1">
    <citation type="submission" date="2019-12" db="EMBL/GenBank/DDBJ databases">
        <authorList>
            <person name="Floudas D."/>
            <person name="Bentzer J."/>
            <person name="Ahren D."/>
            <person name="Johansson T."/>
            <person name="Persson P."/>
            <person name="Tunlid A."/>
        </authorList>
    </citation>
    <scope>NUCLEOTIDE SEQUENCE [LARGE SCALE GENOMIC DNA]</scope>
    <source>
        <strain evidence="2 3">CBS 102.39</strain>
    </source>
</reference>